<evidence type="ECO:0000313" key="12">
    <source>
        <dbReference type="Proteomes" id="UP000516173"/>
    </source>
</evidence>
<keyword evidence="5 8" id="KW-0378">Hydrolase</keyword>
<dbReference type="PRINTS" id="PR00502">
    <property type="entry name" value="NUDIXFAMILY"/>
</dbReference>
<dbReference type="EMBL" id="AP023396">
    <property type="protein sequence ID" value="BCK56640.1"/>
    <property type="molecule type" value="Genomic_DNA"/>
</dbReference>
<dbReference type="Proteomes" id="UP000516173">
    <property type="component" value="Chromosome"/>
</dbReference>
<dbReference type="PROSITE" id="PS51462">
    <property type="entry name" value="NUDIX"/>
    <property type="match status" value="1"/>
</dbReference>
<evidence type="ECO:0000256" key="4">
    <source>
        <dbReference type="ARBA" id="ARBA00022723"/>
    </source>
</evidence>
<evidence type="ECO:0000259" key="10">
    <source>
        <dbReference type="PROSITE" id="PS51462"/>
    </source>
</evidence>
<dbReference type="PANTHER" id="PTHR12992:SF11">
    <property type="entry name" value="MITOCHONDRIAL COENZYME A DIPHOSPHATASE NUDT8"/>
    <property type="match status" value="1"/>
</dbReference>
<dbReference type="SUPFAM" id="SSF55811">
    <property type="entry name" value="Nudix"/>
    <property type="match status" value="1"/>
</dbReference>
<comment type="cofactor">
    <cofactor evidence="1">
        <name>Mn(2+)</name>
        <dbReference type="ChEBI" id="CHEBI:29035"/>
    </cofactor>
</comment>
<keyword evidence="6" id="KW-0460">Magnesium</keyword>
<proteinExistence type="inferred from homology"/>
<comment type="similarity">
    <text evidence="3 8">Belongs to the Nudix hydrolase family.</text>
</comment>
<dbReference type="InterPro" id="IPR045121">
    <property type="entry name" value="CoAse"/>
</dbReference>
<evidence type="ECO:0000256" key="1">
    <source>
        <dbReference type="ARBA" id="ARBA00001936"/>
    </source>
</evidence>
<evidence type="ECO:0000256" key="5">
    <source>
        <dbReference type="ARBA" id="ARBA00022801"/>
    </source>
</evidence>
<dbReference type="PANTHER" id="PTHR12992">
    <property type="entry name" value="NUDIX HYDROLASE"/>
    <property type="match status" value="1"/>
</dbReference>
<keyword evidence="4" id="KW-0479">Metal-binding</keyword>
<feature type="region of interest" description="Disordered" evidence="9">
    <location>
        <begin position="1"/>
        <end position="21"/>
    </location>
</feature>
<accession>A0A7G1KNG6</accession>
<dbReference type="InterPro" id="IPR000086">
    <property type="entry name" value="NUDIX_hydrolase_dom"/>
</dbReference>
<dbReference type="GO" id="GO:0046872">
    <property type="term" value="F:metal ion binding"/>
    <property type="evidence" value="ECO:0007669"/>
    <property type="project" value="UniProtKB-KW"/>
</dbReference>
<evidence type="ECO:0000256" key="9">
    <source>
        <dbReference type="SAM" id="MobiDB-lite"/>
    </source>
</evidence>
<reference evidence="11 12" key="1">
    <citation type="submission" date="2020-08" db="EMBL/GenBank/DDBJ databases">
        <title>Genome Sequencing of Nocardia wallacei strain FMUON74 and assembly.</title>
        <authorList>
            <person name="Toyokawa M."/>
            <person name="Uesaka K."/>
        </authorList>
    </citation>
    <scope>NUCLEOTIDE SEQUENCE [LARGE SCALE GENOMIC DNA]</scope>
    <source>
        <strain evidence="11 12">FMUON74</strain>
    </source>
</reference>
<evidence type="ECO:0000313" key="11">
    <source>
        <dbReference type="EMBL" id="BCK56640.1"/>
    </source>
</evidence>
<dbReference type="PROSITE" id="PS00893">
    <property type="entry name" value="NUDIX_BOX"/>
    <property type="match status" value="1"/>
</dbReference>
<dbReference type="AlphaFoldDB" id="A0A7G1KNG6"/>
<sequence length="156" mass="17000">MGSGSTSLRSHPGQYAFPGGRIDSGETAAAAAVRELSEELGVHVPPDRVLGRLDDFATKSGYVMSPFVVWIGDDVESIRPNPDEVAHVYAVTLAEIDVDPLFVSDPAVAEPIVQWPFRGALVHAPTAAVLHQFREVVLHRRHTRVAHFGQPVFAWK</sequence>
<dbReference type="Pfam" id="PF00293">
    <property type="entry name" value="NUDIX"/>
    <property type="match status" value="1"/>
</dbReference>
<dbReference type="InterPro" id="IPR020476">
    <property type="entry name" value="Nudix_hydrolase"/>
</dbReference>
<dbReference type="GO" id="GO:0010945">
    <property type="term" value="F:coenzyme A diphosphatase activity"/>
    <property type="evidence" value="ECO:0007669"/>
    <property type="project" value="InterPro"/>
</dbReference>
<name>A0A7G1KNG6_9NOCA</name>
<keyword evidence="12" id="KW-1185">Reference proteome</keyword>
<dbReference type="KEGG" id="nwl:NWFMUON74_44120"/>
<evidence type="ECO:0000256" key="7">
    <source>
        <dbReference type="ARBA" id="ARBA00023211"/>
    </source>
</evidence>
<dbReference type="InterPro" id="IPR015797">
    <property type="entry name" value="NUDIX_hydrolase-like_dom_sf"/>
</dbReference>
<evidence type="ECO:0000256" key="3">
    <source>
        <dbReference type="ARBA" id="ARBA00005582"/>
    </source>
</evidence>
<evidence type="ECO:0000256" key="8">
    <source>
        <dbReference type="RuleBase" id="RU003476"/>
    </source>
</evidence>
<dbReference type="Gene3D" id="3.90.79.10">
    <property type="entry name" value="Nucleoside Triphosphate Pyrophosphohydrolase"/>
    <property type="match status" value="1"/>
</dbReference>
<dbReference type="InterPro" id="IPR020084">
    <property type="entry name" value="NUDIX_hydrolase_CS"/>
</dbReference>
<organism evidence="11 12">
    <name type="scientific">Nocardia wallacei</name>
    <dbReference type="NCBI Taxonomy" id="480035"/>
    <lineage>
        <taxon>Bacteria</taxon>
        <taxon>Bacillati</taxon>
        <taxon>Actinomycetota</taxon>
        <taxon>Actinomycetes</taxon>
        <taxon>Mycobacteriales</taxon>
        <taxon>Nocardiaceae</taxon>
        <taxon>Nocardia</taxon>
    </lineage>
</organism>
<feature type="domain" description="Nudix hydrolase" evidence="10">
    <location>
        <begin position="1"/>
        <end position="114"/>
    </location>
</feature>
<comment type="cofactor">
    <cofactor evidence="2">
        <name>Mg(2+)</name>
        <dbReference type="ChEBI" id="CHEBI:18420"/>
    </cofactor>
</comment>
<evidence type="ECO:0000256" key="2">
    <source>
        <dbReference type="ARBA" id="ARBA00001946"/>
    </source>
</evidence>
<gene>
    <name evidence="11" type="ORF">NWFMUON74_44120</name>
</gene>
<keyword evidence="7" id="KW-0464">Manganese</keyword>
<protein>
    <recommendedName>
        <fullName evidence="10">Nudix hydrolase domain-containing protein</fullName>
    </recommendedName>
</protein>
<evidence type="ECO:0000256" key="6">
    <source>
        <dbReference type="ARBA" id="ARBA00022842"/>
    </source>
</evidence>
<dbReference type="CDD" id="cd03426">
    <property type="entry name" value="NUDIX_CoAse_Nudt7"/>
    <property type="match status" value="1"/>
</dbReference>